<organism evidence="3 4">
    <name type="scientific">Rhodococcus antarcticus</name>
    <dbReference type="NCBI Taxonomy" id="2987751"/>
    <lineage>
        <taxon>Bacteria</taxon>
        <taxon>Bacillati</taxon>
        <taxon>Actinomycetota</taxon>
        <taxon>Actinomycetes</taxon>
        <taxon>Mycobacteriales</taxon>
        <taxon>Nocardiaceae</taxon>
        <taxon>Rhodococcus</taxon>
    </lineage>
</organism>
<dbReference type="RefSeq" id="WP_265382840.1">
    <property type="nucleotide sequence ID" value="NZ_CP110615.1"/>
</dbReference>
<keyword evidence="1" id="KW-0862">Zinc</keyword>
<dbReference type="EMBL" id="CP110615">
    <property type="protein sequence ID" value="UZJ24734.1"/>
    <property type="molecule type" value="Genomic_DNA"/>
</dbReference>
<evidence type="ECO:0000313" key="3">
    <source>
        <dbReference type="EMBL" id="UZJ24734.1"/>
    </source>
</evidence>
<feature type="domain" description="SWIM-type" evidence="2">
    <location>
        <begin position="106"/>
        <end position="134"/>
    </location>
</feature>
<proteinExistence type="predicted"/>
<evidence type="ECO:0000313" key="4">
    <source>
        <dbReference type="Proteomes" id="UP001164965"/>
    </source>
</evidence>
<dbReference type="PROSITE" id="PS50966">
    <property type="entry name" value="ZF_SWIM"/>
    <property type="match status" value="1"/>
</dbReference>
<dbReference type="Pfam" id="PF04434">
    <property type="entry name" value="SWIM"/>
    <property type="match status" value="1"/>
</dbReference>
<evidence type="ECO:0000256" key="1">
    <source>
        <dbReference type="PROSITE-ProRule" id="PRU00325"/>
    </source>
</evidence>
<protein>
    <submittedName>
        <fullName evidence="3">SWIM zinc finger family protein</fullName>
    </submittedName>
</protein>
<reference evidence="3" key="1">
    <citation type="submission" date="2022-10" db="EMBL/GenBank/DDBJ databases">
        <title>Rhodococcus sp.75.</title>
        <authorList>
            <person name="Sun M."/>
        </authorList>
    </citation>
    <scope>NUCLEOTIDE SEQUENCE</scope>
    <source>
        <strain evidence="3">75</strain>
    </source>
</reference>
<dbReference type="Proteomes" id="UP001164965">
    <property type="component" value="Chromosome"/>
</dbReference>
<keyword evidence="1" id="KW-0863">Zinc-finger</keyword>
<dbReference type="InterPro" id="IPR007527">
    <property type="entry name" value="Znf_SWIM"/>
</dbReference>
<keyword evidence="1" id="KW-0479">Metal-binding</keyword>
<dbReference type="PANTHER" id="PTHR38133">
    <property type="entry name" value="SLR1429 PROTEIN"/>
    <property type="match status" value="1"/>
</dbReference>
<evidence type="ECO:0000259" key="2">
    <source>
        <dbReference type="PROSITE" id="PS50966"/>
    </source>
</evidence>
<sequence>MTWWGQRLSDAVEELIDEGRLQRGRTLARTGSVLSMSVEPGRVSGQVQGSEVRPYSASFLLAPLLDTDAAAVLALLEREPELVAAMVAGELPSVLGEPEHGLFPRFADELDFECTCPDWGWPCKHAAALVHVLVEGIDAQPQTLLALRGVDVQPLLGLRSAAEPEEALSDHLADYFAPRGPLAQPRVEHRPALEDLDAELLRAALRSAGGGSGSAEDAVAWLREAYGRLR</sequence>
<accession>A0ABY6NZA8</accession>
<keyword evidence="4" id="KW-1185">Reference proteome</keyword>
<dbReference type="PANTHER" id="PTHR38133:SF1">
    <property type="entry name" value="SLR1429 PROTEIN"/>
    <property type="match status" value="1"/>
</dbReference>
<gene>
    <name evidence="3" type="ORF">RHODO2019_16745</name>
</gene>
<name>A0ABY6NZA8_9NOCA</name>